<proteinExistence type="inferred from homology"/>
<name>A0A0H2M9P1_9PROT</name>
<dbReference type="AlphaFoldDB" id="A0A0H2M9P1"/>
<comment type="caution">
    <text evidence="12">The sequence shown here is derived from an EMBL/GenBank/DDBJ whole genome shotgun (WGS) entry which is preliminary data.</text>
</comment>
<dbReference type="SUPFAM" id="SSF54523">
    <property type="entry name" value="Pili subunits"/>
    <property type="match status" value="1"/>
</dbReference>
<evidence type="ECO:0000256" key="2">
    <source>
        <dbReference type="ARBA" id="ARBA00021549"/>
    </source>
</evidence>
<evidence type="ECO:0000256" key="7">
    <source>
        <dbReference type="ARBA" id="ARBA00022989"/>
    </source>
</evidence>
<evidence type="ECO:0000256" key="1">
    <source>
        <dbReference type="ARBA" id="ARBA00004377"/>
    </source>
</evidence>
<evidence type="ECO:0000256" key="6">
    <source>
        <dbReference type="ARBA" id="ARBA00022692"/>
    </source>
</evidence>
<keyword evidence="7" id="KW-1133">Transmembrane helix</keyword>
<evidence type="ECO:0000259" key="11">
    <source>
        <dbReference type="Pfam" id="PF12019"/>
    </source>
</evidence>
<evidence type="ECO:0000256" key="5">
    <source>
        <dbReference type="ARBA" id="ARBA00022519"/>
    </source>
</evidence>
<gene>
    <name evidence="12" type="ORF">WH96_20605</name>
</gene>
<protein>
    <recommendedName>
        <fullName evidence="2">Type II secretion system protein H</fullName>
    </recommendedName>
    <alternativeName>
        <fullName evidence="10">General secretion pathway protein H</fullName>
    </alternativeName>
</protein>
<dbReference type="InterPro" id="IPR022346">
    <property type="entry name" value="T2SS_GspH"/>
</dbReference>
<comment type="subcellular location">
    <subcellularLocation>
        <location evidence="1">Cell inner membrane</location>
        <topology evidence="1">Single-pass membrane protein</topology>
    </subcellularLocation>
</comment>
<evidence type="ECO:0000256" key="9">
    <source>
        <dbReference type="ARBA" id="ARBA00025772"/>
    </source>
</evidence>
<comment type="similarity">
    <text evidence="9">Belongs to the GSP H family.</text>
</comment>
<evidence type="ECO:0000256" key="8">
    <source>
        <dbReference type="ARBA" id="ARBA00023136"/>
    </source>
</evidence>
<accession>A0A0H2M9P1</accession>
<dbReference type="Pfam" id="PF12019">
    <property type="entry name" value="GspH"/>
    <property type="match status" value="1"/>
</dbReference>
<dbReference type="GO" id="GO:0015627">
    <property type="term" value="C:type II protein secretion system complex"/>
    <property type="evidence" value="ECO:0007669"/>
    <property type="project" value="InterPro"/>
</dbReference>
<keyword evidence="8" id="KW-0472">Membrane</keyword>
<evidence type="ECO:0000256" key="3">
    <source>
        <dbReference type="ARBA" id="ARBA00022475"/>
    </source>
</evidence>
<keyword evidence="5" id="KW-0997">Cell inner membrane</keyword>
<evidence type="ECO:0000256" key="10">
    <source>
        <dbReference type="ARBA" id="ARBA00030775"/>
    </source>
</evidence>
<evidence type="ECO:0000313" key="13">
    <source>
        <dbReference type="Proteomes" id="UP000035444"/>
    </source>
</evidence>
<keyword evidence="13" id="KW-1185">Reference proteome</keyword>
<dbReference type="STRING" id="1489064.WH96_20605"/>
<evidence type="ECO:0000313" key="12">
    <source>
        <dbReference type="EMBL" id="KLN58886.1"/>
    </source>
</evidence>
<keyword evidence="4" id="KW-0488">Methylation</keyword>
<dbReference type="EMBL" id="LAQL01000029">
    <property type="protein sequence ID" value="KLN58886.1"/>
    <property type="molecule type" value="Genomic_DNA"/>
</dbReference>
<sequence length="135" mass="14430">MVVLLILSVIGVMAPVAWKAVMPGVSLRSEASEISDLLRQLRGEAVTNNKSAVFELDINDKSYRAGLLGVARSLSKDIEVRFISARDETAGGNIGGIRFYPDGSATGGQITLSTPKGQSALIRVDWLTGRVIVEE</sequence>
<keyword evidence="3" id="KW-1003">Cell membrane</keyword>
<evidence type="ECO:0000256" key="4">
    <source>
        <dbReference type="ARBA" id="ARBA00022481"/>
    </source>
</evidence>
<dbReference type="GO" id="GO:0015628">
    <property type="term" value="P:protein secretion by the type II secretion system"/>
    <property type="evidence" value="ECO:0007669"/>
    <property type="project" value="InterPro"/>
</dbReference>
<reference evidence="12 13" key="1">
    <citation type="submission" date="2015-03" db="EMBL/GenBank/DDBJ databases">
        <title>Genome Sequence of Kiloniella spongiae MEBiC09566, isolated from a marine sponge.</title>
        <authorList>
            <person name="Shao Z."/>
            <person name="Wang L."/>
            <person name="Li X."/>
        </authorList>
    </citation>
    <scope>NUCLEOTIDE SEQUENCE [LARGE SCALE GENOMIC DNA]</scope>
    <source>
        <strain evidence="12 13">MEBiC09566</strain>
    </source>
</reference>
<dbReference type="Proteomes" id="UP000035444">
    <property type="component" value="Unassembled WGS sequence"/>
</dbReference>
<dbReference type="GO" id="GO:0005886">
    <property type="term" value="C:plasma membrane"/>
    <property type="evidence" value="ECO:0007669"/>
    <property type="project" value="UniProtKB-SubCell"/>
</dbReference>
<keyword evidence="6" id="KW-0812">Transmembrane</keyword>
<dbReference type="InterPro" id="IPR045584">
    <property type="entry name" value="Pilin-like"/>
</dbReference>
<organism evidence="12 13">
    <name type="scientific">Kiloniella spongiae</name>
    <dbReference type="NCBI Taxonomy" id="1489064"/>
    <lineage>
        <taxon>Bacteria</taxon>
        <taxon>Pseudomonadati</taxon>
        <taxon>Pseudomonadota</taxon>
        <taxon>Alphaproteobacteria</taxon>
        <taxon>Rhodospirillales</taxon>
        <taxon>Kiloniellaceae</taxon>
        <taxon>Kiloniella</taxon>
    </lineage>
</organism>
<feature type="domain" description="General secretion pathway GspH" evidence="11">
    <location>
        <begin position="30"/>
        <end position="126"/>
    </location>
</feature>